<feature type="non-terminal residue" evidence="8">
    <location>
        <position position="1"/>
    </location>
</feature>
<reference evidence="8" key="2">
    <citation type="journal article" date="2021" name="PeerJ">
        <title>Extensive microbial diversity within the chicken gut microbiome revealed by metagenomics and culture.</title>
        <authorList>
            <person name="Gilroy R."/>
            <person name="Ravi A."/>
            <person name="Getino M."/>
            <person name="Pursley I."/>
            <person name="Horton D.L."/>
            <person name="Alikhan N.F."/>
            <person name="Baker D."/>
            <person name="Gharbi K."/>
            <person name="Hall N."/>
            <person name="Watson M."/>
            <person name="Adriaenssens E.M."/>
            <person name="Foster-Nyarko E."/>
            <person name="Jarju S."/>
            <person name="Secka A."/>
            <person name="Antonio M."/>
            <person name="Oren A."/>
            <person name="Chaudhuri R.R."/>
            <person name="La Ragione R."/>
            <person name="Hildebrand F."/>
            <person name="Pallen M.J."/>
        </authorList>
    </citation>
    <scope>NUCLEOTIDE SEQUENCE</scope>
    <source>
        <strain evidence="8">ChiBcolR7-354</strain>
    </source>
</reference>
<dbReference type="InterPro" id="IPR006139">
    <property type="entry name" value="D-isomer_2_OHA_DH_cat_dom"/>
</dbReference>
<keyword evidence="3 5" id="KW-0560">Oxidoreductase</keyword>
<name>A0A9D1CSG9_9FIRM</name>
<dbReference type="Pfam" id="PF00389">
    <property type="entry name" value="2-Hacid_dh"/>
    <property type="match status" value="1"/>
</dbReference>
<evidence type="ECO:0000256" key="4">
    <source>
        <dbReference type="ARBA" id="ARBA00023027"/>
    </source>
</evidence>
<dbReference type="Proteomes" id="UP000824262">
    <property type="component" value="Unassembled WGS sequence"/>
</dbReference>
<feature type="domain" description="D-isomer specific 2-hydroxyacid dehydrogenase catalytic" evidence="6">
    <location>
        <begin position="1"/>
        <end position="250"/>
    </location>
</feature>
<organism evidence="8 9">
    <name type="scientific">Candidatus Scatomorpha intestinavium</name>
    <dbReference type="NCBI Taxonomy" id="2840922"/>
    <lineage>
        <taxon>Bacteria</taxon>
        <taxon>Bacillati</taxon>
        <taxon>Bacillota</taxon>
        <taxon>Clostridia</taxon>
        <taxon>Eubacteriales</taxon>
        <taxon>Candidatus Scatomorpha</taxon>
    </lineage>
</organism>
<evidence type="ECO:0000259" key="6">
    <source>
        <dbReference type="Pfam" id="PF00389"/>
    </source>
</evidence>
<evidence type="ECO:0000313" key="9">
    <source>
        <dbReference type="Proteomes" id="UP000824262"/>
    </source>
</evidence>
<dbReference type="InterPro" id="IPR006140">
    <property type="entry name" value="D-isomer_DH_NAD-bd"/>
</dbReference>
<dbReference type="EMBL" id="DVGA01000061">
    <property type="protein sequence ID" value="HIQ78832.1"/>
    <property type="molecule type" value="Genomic_DNA"/>
</dbReference>
<evidence type="ECO:0000256" key="1">
    <source>
        <dbReference type="ARBA" id="ARBA00005854"/>
    </source>
</evidence>
<dbReference type="InterPro" id="IPR050857">
    <property type="entry name" value="D-2-hydroxyacid_DH"/>
</dbReference>
<dbReference type="SUPFAM" id="SSF52283">
    <property type="entry name" value="Formate/glycerate dehydrogenase catalytic domain-like"/>
    <property type="match status" value="1"/>
</dbReference>
<keyword evidence="2" id="KW-0028">Amino-acid biosynthesis</keyword>
<dbReference type="PROSITE" id="PS00065">
    <property type="entry name" value="D_2_HYDROXYACID_DH_1"/>
    <property type="match status" value="1"/>
</dbReference>
<evidence type="ECO:0000256" key="5">
    <source>
        <dbReference type="RuleBase" id="RU003719"/>
    </source>
</evidence>
<dbReference type="SUPFAM" id="SSF51735">
    <property type="entry name" value="NAD(P)-binding Rossmann-fold domains"/>
    <property type="match status" value="1"/>
</dbReference>
<dbReference type="InterPro" id="IPR043322">
    <property type="entry name" value="CtBP"/>
</dbReference>
<evidence type="ECO:0000259" key="7">
    <source>
        <dbReference type="Pfam" id="PF02826"/>
    </source>
</evidence>
<gene>
    <name evidence="8" type="ORF">IAB77_06195</name>
</gene>
<comment type="caution">
    <text evidence="8">The sequence shown here is derived from an EMBL/GenBank/DDBJ whole genome shotgun (WGS) entry which is preliminary data.</text>
</comment>
<dbReference type="AlphaFoldDB" id="A0A9D1CSG9"/>
<dbReference type="Gene3D" id="3.40.50.720">
    <property type="entry name" value="NAD(P)-binding Rossmann-like Domain"/>
    <property type="match status" value="2"/>
</dbReference>
<dbReference type="GO" id="GO:0003714">
    <property type="term" value="F:transcription corepressor activity"/>
    <property type="evidence" value="ECO:0007669"/>
    <property type="project" value="InterPro"/>
</dbReference>
<evidence type="ECO:0000313" key="8">
    <source>
        <dbReference type="EMBL" id="HIQ78832.1"/>
    </source>
</evidence>
<dbReference type="InterPro" id="IPR029752">
    <property type="entry name" value="D-isomer_DH_CS1"/>
</dbReference>
<dbReference type="GO" id="GO:0016616">
    <property type="term" value="F:oxidoreductase activity, acting on the CH-OH group of donors, NAD or NADP as acceptor"/>
    <property type="evidence" value="ECO:0007669"/>
    <property type="project" value="InterPro"/>
</dbReference>
<dbReference type="InterPro" id="IPR036291">
    <property type="entry name" value="NAD(P)-bd_dom_sf"/>
</dbReference>
<keyword evidence="4" id="KW-0520">NAD</keyword>
<evidence type="ECO:0000256" key="2">
    <source>
        <dbReference type="ARBA" id="ARBA00022605"/>
    </source>
</evidence>
<comment type="similarity">
    <text evidence="1 5">Belongs to the D-isomer specific 2-hydroxyacid dehydrogenase family.</text>
</comment>
<dbReference type="GO" id="GO:0051287">
    <property type="term" value="F:NAD binding"/>
    <property type="evidence" value="ECO:0007669"/>
    <property type="project" value="InterPro"/>
</dbReference>
<dbReference type="CDD" id="cd05299">
    <property type="entry name" value="CtBP_dh"/>
    <property type="match status" value="1"/>
</dbReference>
<proteinExistence type="inferred from homology"/>
<dbReference type="Pfam" id="PF02826">
    <property type="entry name" value="2-Hacid_dh_C"/>
    <property type="match status" value="1"/>
</dbReference>
<dbReference type="GO" id="GO:0008652">
    <property type="term" value="P:amino acid biosynthetic process"/>
    <property type="evidence" value="ECO:0007669"/>
    <property type="project" value="UniProtKB-KW"/>
</dbReference>
<reference evidence="8" key="1">
    <citation type="submission" date="2020-10" db="EMBL/GenBank/DDBJ databases">
        <authorList>
            <person name="Gilroy R."/>
        </authorList>
    </citation>
    <scope>NUCLEOTIDE SEQUENCE</scope>
    <source>
        <strain evidence="8">ChiBcolR7-354</strain>
    </source>
</reference>
<dbReference type="PANTHER" id="PTHR42789">
    <property type="entry name" value="D-ISOMER SPECIFIC 2-HYDROXYACID DEHYDROGENASE FAMILY PROTEIN (AFU_ORTHOLOGUE AFUA_6G10090)"/>
    <property type="match status" value="1"/>
</dbReference>
<feature type="domain" description="D-isomer specific 2-hydroxyacid dehydrogenase NAD-binding" evidence="7">
    <location>
        <begin position="48"/>
        <end position="226"/>
    </location>
</feature>
<protein>
    <submittedName>
        <fullName evidence="8">C-terminal binding protein</fullName>
    </submittedName>
</protein>
<evidence type="ECO:0000256" key="3">
    <source>
        <dbReference type="ARBA" id="ARBA00023002"/>
    </source>
</evidence>
<dbReference type="PANTHER" id="PTHR42789:SF1">
    <property type="entry name" value="D-ISOMER SPECIFIC 2-HYDROXYACID DEHYDROGENASE FAMILY PROTEIN (AFU_ORTHOLOGUE AFUA_6G10090)"/>
    <property type="match status" value="1"/>
</dbReference>
<accession>A0A9D1CSG9</accession>
<sequence length="264" mass="29445">LDALKHCKVISFQSTGYNEIDLDYATEKGICVVSILDYCTQETAENAFAMMLSLQRGLPTYHRSVQEKKEWNLYAASHLQRVEGQTMGIVGLGRIGRSVAKKAHGFDMPVIAYDPYIPESVAKEAGVKMVDLDTLLAESDVISIHMNLTADNVHFFNRETFMKCKKRPIIINEGRGAMISEEDLAWALDNGLVRGAGLDMLGSEFPDLENCKLMGRDNVILNPHAGYYSDTSDYLMSKLSMENALLCYEGRYKEAKVVRNGIGL</sequence>